<keyword evidence="1" id="KW-0732">Signal</keyword>
<feature type="chain" id="PRO_5046236284" evidence="1">
    <location>
        <begin position="24"/>
        <end position="48"/>
    </location>
</feature>
<sequence length="48" mass="5223">MRNGFLLSLVGALTLSFKATGFAADHSEEDVKVRVAHDSPDAPEMMLF</sequence>
<evidence type="ECO:0000256" key="1">
    <source>
        <dbReference type="SAM" id="SignalP"/>
    </source>
</evidence>
<accession>A0ABU3XB22</accession>
<reference evidence="2 3" key="1">
    <citation type="submission" date="2023-10" db="EMBL/GenBank/DDBJ databases">
        <title>Screening of Alkalihalobacillus lindianensis BZ-TG-R113 and Its Alleviation of Salt Stress on Rapeseed Growth.</title>
        <authorList>
            <person name="Zhao B."/>
            <person name="Guo T."/>
        </authorList>
    </citation>
    <scope>NUCLEOTIDE SEQUENCE [LARGE SCALE GENOMIC DNA]</scope>
    <source>
        <strain evidence="2 3">BZ-TG-R113</strain>
    </source>
</reference>
<organism evidence="2 3">
    <name type="scientific">Alkalihalophilus lindianensis</name>
    <dbReference type="NCBI Taxonomy" id="1630542"/>
    <lineage>
        <taxon>Bacteria</taxon>
        <taxon>Bacillati</taxon>
        <taxon>Bacillota</taxon>
        <taxon>Bacilli</taxon>
        <taxon>Bacillales</taxon>
        <taxon>Bacillaceae</taxon>
        <taxon>Alkalihalophilus</taxon>
    </lineage>
</organism>
<comment type="caution">
    <text evidence="2">The sequence shown here is derived from an EMBL/GenBank/DDBJ whole genome shotgun (WGS) entry which is preliminary data.</text>
</comment>
<evidence type="ECO:0000313" key="2">
    <source>
        <dbReference type="EMBL" id="MDV2685087.1"/>
    </source>
</evidence>
<dbReference type="Proteomes" id="UP001287282">
    <property type="component" value="Unassembled WGS sequence"/>
</dbReference>
<proteinExistence type="predicted"/>
<protein>
    <submittedName>
        <fullName evidence="2">Uncharacterized protein</fullName>
    </submittedName>
</protein>
<gene>
    <name evidence="2" type="ORF">RYX56_11960</name>
</gene>
<keyword evidence="3" id="KW-1185">Reference proteome</keyword>
<feature type="signal peptide" evidence="1">
    <location>
        <begin position="1"/>
        <end position="23"/>
    </location>
</feature>
<evidence type="ECO:0000313" key="3">
    <source>
        <dbReference type="Proteomes" id="UP001287282"/>
    </source>
</evidence>
<name>A0ABU3XB22_9BACI</name>
<dbReference type="RefSeq" id="WP_317122277.1">
    <property type="nucleotide sequence ID" value="NZ_JAWJBA010000003.1"/>
</dbReference>
<dbReference type="EMBL" id="JAWJBA010000003">
    <property type="protein sequence ID" value="MDV2685087.1"/>
    <property type="molecule type" value="Genomic_DNA"/>
</dbReference>